<proteinExistence type="predicted"/>
<sequence>MGEWLYYRAYVTDLDKIRDLLADVVSPAISNLKTKFPDLQWFYLQYIDLLGLHLRLRLYGEQDQIAAYEDELDGPLNARAESVLKRLYEPEHDKYGAAGVPFAERVFQLGSEAALACAGARRRAARVLCGAAHTDLIVRGLPPRSRVAFLHQYAWYWSGRGLRTAVWPVPATARVAPGPGRAPAAKLRAHIDGVLADPHARRVLTGYAGDFWAMLGSAARPRTRTDFTLAFHHIHLMNNRLGVAPGEEAQIARLLWVEAHDTCHTEVLKDRPTGDAAEISKVGS</sequence>
<evidence type="ECO:0000313" key="3">
    <source>
        <dbReference type="Proteomes" id="UP000542210"/>
    </source>
</evidence>
<evidence type="ECO:0000313" key="2">
    <source>
        <dbReference type="EMBL" id="MBB4699479.1"/>
    </source>
</evidence>
<protein>
    <submittedName>
        <fullName evidence="2">Thiopeptide-type bacteriocin biosynthesis protein</fullName>
    </submittedName>
</protein>
<organism evidence="2 3">
    <name type="scientific">Sphaerisporangium siamense</name>
    <dbReference type="NCBI Taxonomy" id="795645"/>
    <lineage>
        <taxon>Bacteria</taxon>
        <taxon>Bacillati</taxon>
        <taxon>Actinomycetota</taxon>
        <taxon>Actinomycetes</taxon>
        <taxon>Streptosporangiales</taxon>
        <taxon>Streptosporangiaceae</taxon>
        <taxon>Sphaerisporangium</taxon>
    </lineage>
</organism>
<comment type="caution">
    <text evidence="2">The sequence shown here is derived from an EMBL/GenBank/DDBJ whole genome shotgun (WGS) entry which is preliminary data.</text>
</comment>
<name>A0A7W7D370_9ACTN</name>
<accession>A0A7W7D370</accession>
<dbReference type="Pfam" id="PF14028">
    <property type="entry name" value="Lant_dehydr_C"/>
    <property type="match status" value="1"/>
</dbReference>
<dbReference type="NCBIfam" id="TIGR03891">
    <property type="entry name" value="thiopep_ocin"/>
    <property type="match status" value="1"/>
</dbReference>
<evidence type="ECO:0000259" key="1">
    <source>
        <dbReference type="Pfam" id="PF14028"/>
    </source>
</evidence>
<dbReference type="RefSeq" id="WP_184877040.1">
    <property type="nucleotide sequence ID" value="NZ_BOOV01000024.1"/>
</dbReference>
<dbReference type="Proteomes" id="UP000542210">
    <property type="component" value="Unassembled WGS sequence"/>
</dbReference>
<reference evidence="2 3" key="1">
    <citation type="submission" date="2020-08" db="EMBL/GenBank/DDBJ databases">
        <title>Sequencing the genomes of 1000 actinobacteria strains.</title>
        <authorList>
            <person name="Klenk H.-P."/>
        </authorList>
    </citation>
    <scope>NUCLEOTIDE SEQUENCE [LARGE SCALE GENOMIC DNA]</scope>
    <source>
        <strain evidence="2 3">DSM 45784</strain>
    </source>
</reference>
<gene>
    <name evidence="2" type="ORF">BJ982_001023</name>
</gene>
<feature type="domain" description="Thiopeptide-type bacteriocin biosynthesis" evidence="1">
    <location>
        <begin position="4"/>
        <end position="256"/>
    </location>
</feature>
<keyword evidence="3" id="KW-1185">Reference proteome</keyword>
<dbReference type="InterPro" id="IPR023809">
    <property type="entry name" value="Thiopep_bacteriocin_synth_dom"/>
</dbReference>
<dbReference type="EMBL" id="JACHND010000001">
    <property type="protein sequence ID" value="MBB4699479.1"/>
    <property type="molecule type" value="Genomic_DNA"/>
</dbReference>
<dbReference type="AlphaFoldDB" id="A0A7W7D370"/>